<name>A0ABX1JFF8_9PSEU</name>
<reference evidence="1 2" key="1">
    <citation type="submission" date="2020-04" db="EMBL/GenBank/DDBJ databases">
        <title>Novel species.</title>
        <authorList>
            <person name="Teo W.F.A."/>
            <person name="Lipun K."/>
            <person name="Srisuk N."/>
            <person name="Duangmal K."/>
        </authorList>
    </citation>
    <scope>NUCLEOTIDE SEQUENCE [LARGE SCALE GENOMIC DNA]</scope>
    <source>
        <strain evidence="1 2">K13G38</strain>
    </source>
</reference>
<dbReference type="PANTHER" id="PTHR43434:SF1">
    <property type="entry name" value="PHOSPHOGLYCOLATE PHOSPHATASE"/>
    <property type="match status" value="1"/>
</dbReference>
<dbReference type="SUPFAM" id="SSF56784">
    <property type="entry name" value="HAD-like"/>
    <property type="match status" value="1"/>
</dbReference>
<evidence type="ECO:0000313" key="2">
    <source>
        <dbReference type="Proteomes" id="UP000715441"/>
    </source>
</evidence>
<dbReference type="Gene3D" id="1.10.150.240">
    <property type="entry name" value="Putative phosphatase, domain 2"/>
    <property type="match status" value="1"/>
</dbReference>
<dbReference type="Pfam" id="PF13419">
    <property type="entry name" value="HAD_2"/>
    <property type="match status" value="1"/>
</dbReference>
<dbReference type="Gene3D" id="3.40.50.1000">
    <property type="entry name" value="HAD superfamily/HAD-like"/>
    <property type="match status" value="1"/>
</dbReference>
<dbReference type="RefSeq" id="WP_168522454.1">
    <property type="nucleotide sequence ID" value="NZ_JAAXLS010000059.1"/>
</dbReference>
<evidence type="ECO:0000313" key="1">
    <source>
        <dbReference type="EMBL" id="NKQ58530.1"/>
    </source>
</evidence>
<accession>A0ABX1JFF8</accession>
<organism evidence="1 2">
    <name type="scientific">Amycolatopsis acididurans</name>
    <dbReference type="NCBI Taxonomy" id="2724524"/>
    <lineage>
        <taxon>Bacteria</taxon>
        <taxon>Bacillati</taxon>
        <taxon>Actinomycetota</taxon>
        <taxon>Actinomycetes</taxon>
        <taxon>Pseudonocardiales</taxon>
        <taxon>Pseudonocardiaceae</taxon>
        <taxon>Amycolatopsis</taxon>
    </lineage>
</organism>
<dbReference type="PANTHER" id="PTHR43434">
    <property type="entry name" value="PHOSPHOGLYCOLATE PHOSPHATASE"/>
    <property type="match status" value="1"/>
</dbReference>
<comment type="caution">
    <text evidence="1">The sequence shown here is derived from an EMBL/GenBank/DDBJ whole genome shotgun (WGS) entry which is preliminary data.</text>
</comment>
<dbReference type="InterPro" id="IPR036412">
    <property type="entry name" value="HAD-like_sf"/>
</dbReference>
<keyword evidence="2" id="KW-1185">Reference proteome</keyword>
<dbReference type="EMBL" id="JAAXLS010000059">
    <property type="protein sequence ID" value="NKQ58530.1"/>
    <property type="molecule type" value="Genomic_DNA"/>
</dbReference>
<dbReference type="InterPro" id="IPR023214">
    <property type="entry name" value="HAD_sf"/>
</dbReference>
<dbReference type="Proteomes" id="UP000715441">
    <property type="component" value="Unassembled WGS sequence"/>
</dbReference>
<gene>
    <name evidence="1" type="ORF">HFP15_37350</name>
</gene>
<dbReference type="InterPro" id="IPR023198">
    <property type="entry name" value="PGP-like_dom2"/>
</dbReference>
<proteinExistence type="predicted"/>
<dbReference type="InterPro" id="IPR041492">
    <property type="entry name" value="HAD_2"/>
</dbReference>
<dbReference type="SFLD" id="SFLDG01129">
    <property type="entry name" value="C1.5:_HAD__Beta-PGM__Phosphata"/>
    <property type="match status" value="1"/>
</dbReference>
<dbReference type="SFLD" id="SFLDS00003">
    <property type="entry name" value="Haloacid_Dehalogenase"/>
    <property type="match status" value="1"/>
</dbReference>
<dbReference type="InterPro" id="IPR050155">
    <property type="entry name" value="HAD-like_hydrolase_sf"/>
</dbReference>
<protein>
    <submittedName>
        <fullName evidence="1">HAD hydrolase-like protein</fullName>
    </submittedName>
</protein>
<sequence>MPESPESPRTLVLWDVDHTLIETRGVGRAIYDRAFPAATGKALANLAEISGRTELDIMAESLRINGIEPDAVTVGKLAAALVQGYETRRRELATISRALPGADDTLTAFAAEPRIHQGVLTGNLREVARIKLEVFGLDRYLDLDSSAYGDDDRSRPALVTIAQQRARNRTGEIFDNGHTVLIGDTVNDVQAALTAGVRVVGVATGKTTATALHDAGAQIVVEKLTPALRELILNR</sequence>